<feature type="compositionally biased region" description="Basic residues" evidence="10">
    <location>
        <begin position="393"/>
        <end position="407"/>
    </location>
</feature>
<sequence length="1659" mass="186960">MHINATRPAMAPTRDLSQAFGGHPSKMPVPPPRRKRKGLILSSIKDTFASTGNMLRRFVSNEKLPTSAPLPVSQIRHDVPLIQRPIEIIRPTTGATRLSPQQLQYQQNQTRVVFPSSMANNNHRSNGVIVRQLTGQGGQSHTYAFSSRKLSEPLPAPPPPPRPQPMQQLQPVYQNQRKNSLPVDRGTGRSASLNRVSTSIGDLSGQPRLAGRPEGIRVANTLDNRQNCSLHNLHVHRSVDDIPHMAYPPMAYPCAQHHHHFHQPGHCGGYHPWTTSSLNNSIDDMRYDYDSDASAGGPGSQMGYDRHNTANMKRCQSAVQMHTSLSAASGQCSPLPQPMCYPYPCYPYACSPCPASPLPTGMSTPGAPAHRSKSFNLGSRPSSADNLSTASSRRSRDRMSSKAKAKAQNRATTKTTGHGSGGSGGAFSAGSGSGGGGQLSDSGGRSATTSSSRQQSDFDDEEDREDFYSVSDNESTGDDGDDSPGEANTGPPGKWSCRFCTYINDNKNTICEICSKTRKTFTKKSVTRQKPVKNNDNSRRKLSQNETKAGDTGGTDIGFDDKIIREQMAIEKELIRRLENERRVDRENEKISRREEYTRPFNQIPQHITQPQQQPTPTSAQQFGHPFTERRPSYPPQYNTSGYGYPTQNPMLSQNPMQQHMNPMMNPMLNPMVNPMSQMYAANPLHNMYAFMNGSQTSLDRFGYPIGSSAGSIAGSDHNSYINPLLPQMSSRYSSCENLQSISSNTTVGDRSGHKTQMESGLQLIQLLRDADRKGYTADDVEVAINFKWLDENWHNMCETVMTLTNNQIVQNETKSGNKRPADWNLLSEEEARVALRGTRGNIWQSIEKCVKSKQLPKQTVANNTGANGVADNPKTSLSLEISGMGSGKENNDSNEPLIGQSLDQINNSETKLNDYIEKPVIVEENAMNTDIVDPEPIASSSITGAADQKQMEQLLREWKAEKQLSDRLRQQEREREKMRKILELQKRLTEFDSDLEDSSVSTGADGEDLPLDTIDTLEATDGQFIDVTDNELQLVGVEVLPINLSRKSSAGQSSDTGADREGMSDEIVESLEGREFDVVDRELNEYYSDYDRLSDESDDEFDRIDARIQQKLDQNYGNRSTESRNLFENIPIESQNCIQENPIYMKASEAEKNSAEKSRKQLKKQNSVEKRDSVKSNKQSKQEFSANTANESNDKQVIKETDSDVKNQTIDRKKLLKEIDNSMRQSLEEIEQMEESIGNLSSDPKTVISDIQDILDTHLQPNIKQSKNSPINRLLYDESFGWARTDYECELCCIIYPIDELVAMIACTHSACRQCLQKYLCVQIRERQRLVICCPFCDEPAIGPDDDDKVFDYLALLDQLVRHHVPADVYELFQRKCRDRALVRDPNFQWCSQCSSGFIAPNPQALTLMCPDCKNLTCTKCKKKWKKQHFNITCEQFAEWERANDPTFAEQQLDKHLKEFGIDCPNCKFKYQLAKGGCMHFRCIQCSYDFCGGCQRPFKMGNRCGVSPFCEKLGLHSHHPRNCLFYLRDKDTEDLQSLLDKNAVKYKTKLDSDHKSTRCPVMEQKDTDTGMRDEPCNRYVENAGLCRLHYKEYLGDLIWRNRIDPILVFNIDELELALKRENIRLPSKNVDQNNTYNRKEYKQNLIKMIEETIPLKYE</sequence>
<dbReference type="InterPro" id="IPR001841">
    <property type="entry name" value="Znf_RING"/>
</dbReference>
<dbReference type="PROSITE" id="PS01358">
    <property type="entry name" value="ZF_RANBP2_1"/>
    <property type="match status" value="1"/>
</dbReference>
<keyword evidence="4" id="KW-0677">Repeat</keyword>
<comment type="similarity">
    <text evidence="1">Belongs to the RBR family.</text>
</comment>
<evidence type="ECO:0000259" key="12">
    <source>
        <dbReference type="PROSITE" id="PS50199"/>
    </source>
</evidence>
<evidence type="ECO:0008006" key="16">
    <source>
        <dbReference type="Google" id="ProtNLM"/>
    </source>
</evidence>
<dbReference type="InterPro" id="IPR002867">
    <property type="entry name" value="IBR_dom"/>
</dbReference>
<dbReference type="EMBL" id="OC915410">
    <property type="protein sequence ID" value="CAD7640319.1"/>
    <property type="molecule type" value="Genomic_DNA"/>
</dbReference>
<feature type="compositionally biased region" description="Acidic residues" evidence="10">
    <location>
        <begin position="475"/>
        <end position="484"/>
    </location>
</feature>
<evidence type="ECO:0000313" key="14">
    <source>
        <dbReference type="EMBL" id="CAD7640319.1"/>
    </source>
</evidence>
<evidence type="ECO:0000256" key="4">
    <source>
        <dbReference type="ARBA" id="ARBA00022737"/>
    </source>
</evidence>
<evidence type="ECO:0000256" key="7">
    <source>
        <dbReference type="ARBA" id="ARBA00022833"/>
    </source>
</evidence>
<dbReference type="GO" id="GO:0008270">
    <property type="term" value="F:zinc ion binding"/>
    <property type="evidence" value="ECO:0007669"/>
    <property type="project" value="UniProtKB-KW"/>
</dbReference>
<dbReference type="InterPro" id="IPR032065">
    <property type="entry name" value="RNF31-UBA"/>
</dbReference>
<feature type="region of interest" description="Disordered" evidence="10">
    <location>
        <begin position="1150"/>
        <end position="1205"/>
    </location>
</feature>
<dbReference type="PROSITE" id="PS51873">
    <property type="entry name" value="TRIAD"/>
    <property type="match status" value="1"/>
</dbReference>
<organism evidence="14">
    <name type="scientific">Oppiella nova</name>
    <dbReference type="NCBI Taxonomy" id="334625"/>
    <lineage>
        <taxon>Eukaryota</taxon>
        <taxon>Metazoa</taxon>
        <taxon>Ecdysozoa</taxon>
        <taxon>Arthropoda</taxon>
        <taxon>Chelicerata</taxon>
        <taxon>Arachnida</taxon>
        <taxon>Acari</taxon>
        <taxon>Acariformes</taxon>
        <taxon>Sarcoptiformes</taxon>
        <taxon>Oribatida</taxon>
        <taxon>Brachypylina</taxon>
        <taxon>Oppioidea</taxon>
        <taxon>Oppiidae</taxon>
        <taxon>Oppiella</taxon>
    </lineage>
</organism>
<feature type="compositionally biased region" description="Low complexity" evidence="10">
    <location>
        <begin position="608"/>
        <end position="622"/>
    </location>
</feature>
<dbReference type="SUPFAM" id="SSF57850">
    <property type="entry name" value="RING/U-box"/>
    <property type="match status" value="3"/>
</dbReference>
<feature type="region of interest" description="Disordered" evidence="10">
    <location>
        <begin position="522"/>
        <end position="555"/>
    </location>
</feature>
<evidence type="ECO:0000256" key="1">
    <source>
        <dbReference type="ARBA" id="ARBA00008278"/>
    </source>
</evidence>
<keyword evidence="7" id="KW-0862">Zinc</keyword>
<dbReference type="GO" id="GO:0097039">
    <property type="term" value="P:protein linear polyubiquitination"/>
    <property type="evidence" value="ECO:0007669"/>
    <property type="project" value="TreeGrafter"/>
</dbReference>
<keyword evidence="15" id="KW-1185">Reference proteome</keyword>
<evidence type="ECO:0000313" key="15">
    <source>
        <dbReference type="Proteomes" id="UP000728032"/>
    </source>
</evidence>
<dbReference type="InterPro" id="IPR047542">
    <property type="entry name" value="Rcat_RBR_RNF31-like"/>
</dbReference>
<dbReference type="InterPro" id="IPR013083">
    <property type="entry name" value="Znf_RING/FYVE/PHD"/>
</dbReference>
<keyword evidence="9" id="KW-0175">Coiled coil</keyword>
<feature type="coiled-coil region" evidence="9">
    <location>
        <begin position="952"/>
        <end position="989"/>
    </location>
</feature>
<feature type="compositionally biased region" description="Polar residues" evidence="10">
    <location>
        <begin position="374"/>
        <end position="387"/>
    </location>
</feature>
<dbReference type="InterPro" id="IPR001876">
    <property type="entry name" value="Znf_RanBP2"/>
</dbReference>
<dbReference type="OrthoDB" id="9978677at2759"/>
<accession>A0A7R9QC35</accession>
<dbReference type="Pfam" id="PF16678">
    <property type="entry name" value="UBA_HOIP"/>
    <property type="match status" value="1"/>
</dbReference>
<dbReference type="GO" id="GO:0061630">
    <property type="term" value="F:ubiquitin protein ligase activity"/>
    <property type="evidence" value="ECO:0007669"/>
    <property type="project" value="TreeGrafter"/>
</dbReference>
<dbReference type="PANTHER" id="PTHR16004:SF2">
    <property type="entry name" value="E3 UBIQUITIN-PROTEIN LIGASE LUBEL"/>
    <property type="match status" value="1"/>
</dbReference>
<reference evidence="14" key="1">
    <citation type="submission" date="2020-11" db="EMBL/GenBank/DDBJ databases">
        <authorList>
            <person name="Tran Van P."/>
        </authorList>
    </citation>
    <scope>NUCLEOTIDE SEQUENCE</scope>
</reference>
<dbReference type="SUPFAM" id="SSF90209">
    <property type="entry name" value="Ran binding protein zinc finger-like"/>
    <property type="match status" value="1"/>
</dbReference>
<proteinExistence type="inferred from homology"/>
<dbReference type="Pfam" id="PF01485">
    <property type="entry name" value="IBR"/>
    <property type="match status" value="1"/>
</dbReference>
<dbReference type="Gene3D" id="1.10.8.10">
    <property type="entry name" value="DNA helicase RuvA subunit, C-terminal domain"/>
    <property type="match status" value="1"/>
</dbReference>
<dbReference type="EMBL" id="CAJPVJ010000585">
    <property type="protein sequence ID" value="CAG2162906.1"/>
    <property type="molecule type" value="Genomic_DNA"/>
</dbReference>
<dbReference type="InterPro" id="IPR026254">
    <property type="entry name" value="RNF31-like"/>
</dbReference>
<feature type="compositionally biased region" description="Basic and acidic residues" evidence="10">
    <location>
        <begin position="1193"/>
        <end position="1205"/>
    </location>
</feature>
<dbReference type="InterPro" id="IPR041031">
    <property type="entry name" value="RNF31_C"/>
</dbReference>
<dbReference type="Pfam" id="PF22191">
    <property type="entry name" value="IBR_1"/>
    <property type="match status" value="1"/>
</dbReference>
<name>A0A7R9QC35_9ACAR</name>
<feature type="compositionally biased region" description="Basic and acidic residues" evidence="10">
    <location>
        <begin position="1167"/>
        <end position="1176"/>
    </location>
</feature>
<dbReference type="PROSITE" id="PS50199">
    <property type="entry name" value="ZF_RANBP2_2"/>
    <property type="match status" value="1"/>
</dbReference>
<dbReference type="SMART" id="SM00647">
    <property type="entry name" value="IBR"/>
    <property type="match status" value="1"/>
</dbReference>
<feature type="region of interest" description="Disordered" evidence="10">
    <location>
        <begin position="1"/>
        <end position="35"/>
    </location>
</feature>
<feature type="region of interest" description="Disordered" evidence="10">
    <location>
        <begin position="179"/>
        <end position="211"/>
    </location>
</feature>
<dbReference type="PANTHER" id="PTHR16004">
    <property type="entry name" value="RING FINGER PROTEIN 31-RELATED"/>
    <property type="match status" value="1"/>
</dbReference>
<feature type="region of interest" description="Disordered" evidence="10">
    <location>
        <begin position="608"/>
        <end position="635"/>
    </location>
</feature>
<dbReference type="CDD" id="cd20351">
    <property type="entry name" value="Rcat_RBR_HOIP"/>
    <property type="match status" value="1"/>
</dbReference>
<dbReference type="Gene3D" id="3.30.40.10">
    <property type="entry name" value="Zinc/RING finger domain, C3HC4 (zinc finger)"/>
    <property type="match status" value="1"/>
</dbReference>
<dbReference type="Pfam" id="PF18091">
    <property type="entry name" value="E3_UbLigase_RBR"/>
    <property type="match status" value="1"/>
</dbReference>
<feature type="compositionally biased region" description="Low complexity" evidence="10">
    <location>
        <begin position="439"/>
        <end position="455"/>
    </location>
</feature>
<feature type="domain" description="RanBP2-type" evidence="12">
    <location>
        <begin position="491"/>
        <end position="520"/>
    </location>
</feature>
<dbReference type="InterPro" id="IPR036443">
    <property type="entry name" value="Znf_RanBP2_sf"/>
</dbReference>
<evidence type="ECO:0000256" key="8">
    <source>
        <dbReference type="PROSITE-ProRule" id="PRU00322"/>
    </source>
</evidence>
<evidence type="ECO:0000256" key="10">
    <source>
        <dbReference type="SAM" id="MobiDB-lite"/>
    </source>
</evidence>
<keyword evidence="2" id="KW-0808">Transferase</keyword>
<evidence type="ECO:0000259" key="11">
    <source>
        <dbReference type="PROSITE" id="PS50089"/>
    </source>
</evidence>
<gene>
    <name evidence="14" type="ORF">ONB1V03_LOCUS2493</name>
</gene>
<feature type="region of interest" description="Disordered" evidence="10">
    <location>
        <begin position="360"/>
        <end position="495"/>
    </location>
</feature>
<dbReference type="InterPro" id="IPR044066">
    <property type="entry name" value="TRIAD_supradom"/>
</dbReference>
<dbReference type="GO" id="GO:0036435">
    <property type="term" value="F:K48-linked polyubiquitin modification-dependent protein binding"/>
    <property type="evidence" value="ECO:0007669"/>
    <property type="project" value="TreeGrafter"/>
</dbReference>
<dbReference type="PROSITE" id="PS50089">
    <property type="entry name" value="ZF_RING_2"/>
    <property type="match status" value="1"/>
</dbReference>
<evidence type="ECO:0000259" key="13">
    <source>
        <dbReference type="PROSITE" id="PS51873"/>
    </source>
</evidence>
<feature type="compositionally biased region" description="Basic and acidic residues" evidence="10">
    <location>
        <begin position="1150"/>
        <end position="1160"/>
    </location>
</feature>
<keyword evidence="3" id="KW-0479">Metal-binding</keyword>
<dbReference type="Proteomes" id="UP000728032">
    <property type="component" value="Unassembled WGS sequence"/>
</dbReference>
<evidence type="ECO:0000256" key="9">
    <source>
        <dbReference type="SAM" id="Coils"/>
    </source>
</evidence>
<feature type="region of interest" description="Disordered" evidence="10">
    <location>
        <begin position="135"/>
        <end position="167"/>
    </location>
</feature>
<feature type="compositionally biased region" description="Basic residues" evidence="10">
    <location>
        <begin position="522"/>
        <end position="531"/>
    </location>
</feature>
<feature type="compositionally biased region" description="Polar residues" evidence="10">
    <location>
        <begin position="1177"/>
        <end position="1192"/>
    </location>
</feature>
<feature type="compositionally biased region" description="Pro residues" evidence="10">
    <location>
        <begin position="154"/>
        <end position="164"/>
    </location>
</feature>
<evidence type="ECO:0000256" key="3">
    <source>
        <dbReference type="ARBA" id="ARBA00022723"/>
    </source>
</evidence>
<keyword evidence="6" id="KW-0833">Ubl conjugation pathway</keyword>
<evidence type="ECO:0000256" key="5">
    <source>
        <dbReference type="ARBA" id="ARBA00022771"/>
    </source>
</evidence>
<feature type="domain" description="RING-type" evidence="11">
    <location>
        <begin position="1290"/>
        <end position="1339"/>
    </location>
</feature>
<feature type="compositionally biased region" description="Polar residues" evidence="10">
    <location>
        <begin position="189"/>
        <end position="201"/>
    </location>
</feature>
<keyword evidence="5 8" id="KW-0863">Zinc-finger</keyword>
<dbReference type="Gene3D" id="2.30.30.380">
    <property type="entry name" value="Zn-finger domain of Sec23/24"/>
    <property type="match status" value="1"/>
</dbReference>
<evidence type="ECO:0000256" key="6">
    <source>
        <dbReference type="ARBA" id="ARBA00022786"/>
    </source>
</evidence>
<dbReference type="GO" id="GO:0071797">
    <property type="term" value="C:LUBAC complex"/>
    <property type="evidence" value="ECO:0007669"/>
    <property type="project" value="InterPro"/>
</dbReference>
<dbReference type="GO" id="GO:1990450">
    <property type="term" value="F:linear polyubiquitin binding"/>
    <property type="evidence" value="ECO:0007669"/>
    <property type="project" value="TreeGrafter"/>
</dbReference>
<feature type="domain" description="RING-type" evidence="13">
    <location>
        <begin position="1286"/>
        <end position="1523"/>
    </location>
</feature>
<dbReference type="GO" id="GO:0070530">
    <property type="term" value="F:K63-linked polyubiquitin modification-dependent protein binding"/>
    <property type="evidence" value="ECO:0007669"/>
    <property type="project" value="TreeGrafter"/>
</dbReference>
<feature type="compositionally biased region" description="Gly residues" evidence="10">
    <location>
        <begin position="418"/>
        <end position="438"/>
    </location>
</feature>
<evidence type="ECO:0000256" key="2">
    <source>
        <dbReference type="ARBA" id="ARBA00022679"/>
    </source>
</evidence>
<protein>
    <recommendedName>
        <fullName evidence="16">RBR-type E3 ubiquitin transferase</fullName>
    </recommendedName>
</protein>
<feature type="region of interest" description="Disordered" evidence="10">
    <location>
        <begin position="862"/>
        <end position="900"/>
    </location>
</feature>
<feature type="coiled-coil region" evidence="9">
    <location>
        <begin position="1217"/>
        <end position="1244"/>
    </location>
</feature>